<dbReference type="InterPro" id="IPR036388">
    <property type="entry name" value="WH-like_DNA-bd_sf"/>
</dbReference>
<reference evidence="2" key="1">
    <citation type="journal article" date="2013" name="Genome Announc.">
        <title>Draft Genome Sequence of the Dimorphic Prosthecate Bacterium Brevundimonas abyssalis TAR-001T.</title>
        <authorList>
            <person name="Tsubouchi T."/>
            <person name="Nishi S."/>
            <person name="Usui K."/>
            <person name="Shimane Y."/>
            <person name="Takaki Y."/>
            <person name="Maruyama T."/>
            <person name="Hatada Y."/>
        </authorList>
    </citation>
    <scope>NUCLEOTIDE SEQUENCE [LARGE SCALE GENOMIC DNA]</scope>
    <source>
        <strain evidence="2">TAR-001</strain>
    </source>
</reference>
<gene>
    <name evidence="1" type="ORF">MBEBAB_2539</name>
</gene>
<dbReference type="AlphaFoldDB" id="A0A8E0NDH0"/>
<name>A0A8E0NDH0_9CAUL</name>
<evidence type="ECO:0000313" key="1">
    <source>
        <dbReference type="EMBL" id="GAD60289.1"/>
    </source>
</evidence>
<evidence type="ECO:0000313" key="2">
    <source>
        <dbReference type="Proteomes" id="UP000016569"/>
    </source>
</evidence>
<keyword evidence="2" id="KW-1185">Reference proteome</keyword>
<dbReference type="SUPFAM" id="SSF46785">
    <property type="entry name" value="Winged helix' DNA-binding domain"/>
    <property type="match status" value="1"/>
</dbReference>
<dbReference type="InterPro" id="IPR036390">
    <property type="entry name" value="WH_DNA-bd_sf"/>
</dbReference>
<evidence type="ECO:0008006" key="3">
    <source>
        <dbReference type="Google" id="ProtNLM"/>
    </source>
</evidence>
<comment type="caution">
    <text evidence="1">The sequence shown here is derived from an EMBL/GenBank/DDBJ whole genome shotgun (WGS) entry which is preliminary data.</text>
</comment>
<sequence>MAKSRDPFLTALTRMREAAETGGYAPGRPIVIIDEARRLGLSTTPVREALAWLCGEGVIERGPAGGFLARRLDAGAVRDRYGFRLACLGPDWT</sequence>
<dbReference type="EMBL" id="BATC01000063">
    <property type="protein sequence ID" value="GAD60289.1"/>
    <property type="molecule type" value="Genomic_DNA"/>
</dbReference>
<dbReference type="Proteomes" id="UP000016569">
    <property type="component" value="Unassembled WGS sequence"/>
</dbReference>
<organism evidence="1 2">
    <name type="scientific">Brevundimonas abyssalis TAR-001</name>
    <dbReference type="NCBI Taxonomy" id="1391729"/>
    <lineage>
        <taxon>Bacteria</taxon>
        <taxon>Pseudomonadati</taxon>
        <taxon>Pseudomonadota</taxon>
        <taxon>Alphaproteobacteria</taxon>
        <taxon>Caulobacterales</taxon>
        <taxon>Caulobacteraceae</taxon>
        <taxon>Brevundimonas</taxon>
    </lineage>
</organism>
<accession>A0A8E0NDH0</accession>
<dbReference type="Gene3D" id="1.10.10.10">
    <property type="entry name" value="Winged helix-like DNA-binding domain superfamily/Winged helix DNA-binding domain"/>
    <property type="match status" value="1"/>
</dbReference>
<protein>
    <recommendedName>
        <fullName evidence="3">GntR family transcriptional regulator</fullName>
    </recommendedName>
</protein>
<proteinExistence type="predicted"/>